<feature type="compositionally biased region" description="Basic and acidic residues" evidence="1">
    <location>
        <begin position="74"/>
        <end position="83"/>
    </location>
</feature>
<feature type="region of interest" description="Disordered" evidence="1">
    <location>
        <begin position="20"/>
        <end position="89"/>
    </location>
</feature>
<evidence type="ECO:0000256" key="1">
    <source>
        <dbReference type="SAM" id="MobiDB-lite"/>
    </source>
</evidence>
<evidence type="ECO:0000313" key="3">
    <source>
        <dbReference type="Proteomes" id="UP000237347"/>
    </source>
</evidence>
<reference evidence="2 3" key="1">
    <citation type="journal article" date="2018" name="Sci. Data">
        <title>The draft genome sequence of cork oak.</title>
        <authorList>
            <person name="Ramos A.M."/>
            <person name="Usie A."/>
            <person name="Barbosa P."/>
            <person name="Barros P.M."/>
            <person name="Capote T."/>
            <person name="Chaves I."/>
            <person name="Simoes F."/>
            <person name="Abreu I."/>
            <person name="Carrasquinho I."/>
            <person name="Faro C."/>
            <person name="Guimaraes J.B."/>
            <person name="Mendonca D."/>
            <person name="Nobrega F."/>
            <person name="Rodrigues L."/>
            <person name="Saibo N.J.M."/>
            <person name="Varela M.C."/>
            <person name="Egas C."/>
            <person name="Matos J."/>
            <person name="Miguel C.M."/>
            <person name="Oliveira M.M."/>
            <person name="Ricardo C.P."/>
            <person name="Goncalves S."/>
        </authorList>
    </citation>
    <scope>NUCLEOTIDE SEQUENCE [LARGE SCALE GENOMIC DNA]</scope>
    <source>
        <strain evidence="3">cv. HL8</strain>
    </source>
</reference>
<gene>
    <name evidence="2" type="ORF">CFP56_042651</name>
</gene>
<sequence length="89" mass="9667">MTNDTVVAILRLGWTVRQCRSKSAPRHSDSTTKKKAEPRQASSTTLLSWSGATSASGGALNGFKESSHPSKPTESWRSKELHQEVPVVC</sequence>
<protein>
    <submittedName>
        <fullName evidence="2">Uncharacterized protein</fullName>
    </submittedName>
</protein>
<comment type="caution">
    <text evidence="2">The sequence shown here is derived from an EMBL/GenBank/DDBJ whole genome shotgun (WGS) entry which is preliminary data.</text>
</comment>
<dbReference type="PANTHER" id="PTHR35099">
    <property type="entry name" value="OS02G0182700 PROTEIN"/>
    <property type="match status" value="1"/>
</dbReference>
<dbReference type="PANTHER" id="PTHR35099:SF10">
    <property type="entry name" value="BZIP DOMAIN-CONTAINING PROTEIN"/>
    <property type="match status" value="1"/>
</dbReference>
<name>A0AAW0ITR2_QUESU</name>
<keyword evidence="3" id="KW-1185">Reference proteome</keyword>
<organism evidence="2 3">
    <name type="scientific">Quercus suber</name>
    <name type="common">Cork oak</name>
    <dbReference type="NCBI Taxonomy" id="58331"/>
    <lineage>
        <taxon>Eukaryota</taxon>
        <taxon>Viridiplantae</taxon>
        <taxon>Streptophyta</taxon>
        <taxon>Embryophyta</taxon>
        <taxon>Tracheophyta</taxon>
        <taxon>Spermatophyta</taxon>
        <taxon>Magnoliopsida</taxon>
        <taxon>eudicotyledons</taxon>
        <taxon>Gunneridae</taxon>
        <taxon>Pentapetalae</taxon>
        <taxon>rosids</taxon>
        <taxon>fabids</taxon>
        <taxon>Fagales</taxon>
        <taxon>Fagaceae</taxon>
        <taxon>Quercus</taxon>
    </lineage>
</organism>
<evidence type="ECO:0000313" key="2">
    <source>
        <dbReference type="EMBL" id="KAK7817561.1"/>
    </source>
</evidence>
<proteinExistence type="predicted"/>
<dbReference type="AlphaFoldDB" id="A0AAW0ITR2"/>
<dbReference type="EMBL" id="PKMF04000875">
    <property type="protein sequence ID" value="KAK7817561.1"/>
    <property type="molecule type" value="Genomic_DNA"/>
</dbReference>
<feature type="compositionally biased region" description="Low complexity" evidence="1">
    <location>
        <begin position="41"/>
        <end position="58"/>
    </location>
</feature>
<feature type="compositionally biased region" description="Basic and acidic residues" evidence="1">
    <location>
        <begin position="26"/>
        <end position="38"/>
    </location>
</feature>
<accession>A0AAW0ITR2</accession>
<dbReference type="Proteomes" id="UP000237347">
    <property type="component" value="Unassembled WGS sequence"/>
</dbReference>